<keyword evidence="2" id="KW-1185">Reference proteome</keyword>
<comment type="caution">
    <text evidence="1">The sequence shown here is derived from an EMBL/GenBank/DDBJ whole genome shotgun (WGS) entry which is preliminary data.</text>
</comment>
<evidence type="ECO:0000313" key="2">
    <source>
        <dbReference type="Proteomes" id="UP000644693"/>
    </source>
</evidence>
<proteinExistence type="predicted"/>
<reference evidence="1" key="2">
    <citation type="submission" date="2020-09" db="EMBL/GenBank/DDBJ databases">
        <authorList>
            <person name="Sun Q."/>
            <person name="Kim S."/>
        </authorList>
    </citation>
    <scope>NUCLEOTIDE SEQUENCE</scope>
    <source>
        <strain evidence="1">KCTC 23430</strain>
    </source>
</reference>
<evidence type="ECO:0000313" key="1">
    <source>
        <dbReference type="EMBL" id="GHD27779.1"/>
    </source>
</evidence>
<protein>
    <submittedName>
        <fullName evidence="1">Uncharacterized protein</fullName>
    </submittedName>
</protein>
<dbReference type="EMBL" id="BMYM01000001">
    <property type="protein sequence ID" value="GHD27779.1"/>
    <property type="molecule type" value="Genomic_DNA"/>
</dbReference>
<gene>
    <name evidence="1" type="ORF">GCM10007053_06490</name>
</gene>
<dbReference type="AlphaFoldDB" id="A0A918XE46"/>
<reference evidence="1" key="1">
    <citation type="journal article" date="2014" name="Int. J. Syst. Evol. Microbiol.">
        <title>Complete genome sequence of Corynebacterium casei LMG S-19264T (=DSM 44701T), isolated from a smear-ripened cheese.</title>
        <authorList>
            <consortium name="US DOE Joint Genome Institute (JGI-PGF)"/>
            <person name="Walter F."/>
            <person name="Albersmeier A."/>
            <person name="Kalinowski J."/>
            <person name="Ruckert C."/>
        </authorList>
    </citation>
    <scope>NUCLEOTIDE SEQUENCE</scope>
    <source>
        <strain evidence="1">KCTC 23430</strain>
    </source>
</reference>
<organism evidence="1 2">
    <name type="scientific">Parahalioglobus pacificus</name>
    <dbReference type="NCBI Taxonomy" id="930806"/>
    <lineage>
        <taxon>Bacteria</taxon>
        <taxon>Pseudomonadati</taxon>
        <taxon>Pseudomonadota</taxon>
        <taxon>Gammaproteobacteria</taxon>
        <taxon>Cellvibrionales</taxon>
        <taxon>Halieaceae</taxon>
        <taxon>Parahalioglobus</taxon>
    </lineage>
</organism>
<dbReference type="Proteomes" id="UP000644693">
    <property type="component" value="Unassembled WGS sequence"/>
</dbReference>
<sequence>MTPRFSQSVGGSLADNNASFSEKILDIRVAKLETALEPNGVSDFVRWEPIAFVNIRQPVLPMTVC</sequence>
<name>A0A918XE46_9GAMM</name>
<accession>A0A918XE46</accession>